<dbReference type="Gene3D" id="2.180.10.10">
    <property type="entry name" value="RHS repeat-associated core"/>
    <property type="match status" value="1"/>
</dbReference>
<evidence type="ECO:0000313" key="6">
    <source>
        <dbReference type="Proteomes" id="UP000245212"/>
    </source>
</evidence>
<dbReference type="PRINTS" id="PR00394">
    <property type="entry name" value="RHSPROTEIN"/>
</dbReference>
<dbReference type="AlphaFoldDB" id="A0A2V1JV99"/>
<evidence type="ECO:0008006" key="7">
    <source>
        <dbReference type="Google" id="ProtNLM"/>
    </source>
</evidence>
<feature type="domain" description="T6SS Phospholipase effector Tle1-like catalytic" evidence="3">
    <location>
        <begin position="1045"/>
        <end position="1147"/>
    </location>
</feature>
<evidence type="ECO:0000259" key="3">
    <source>
        <dbReference type="Pfam" id="PF09994"/>
    </source>
</evidence>
<gene>
    <name evidence="5" type="ORF">DD235_12085</name>
</gene>
<dbReference type="InterPro" id="IPR018712">
    <property type="entry name" value="Tle1-like_cat"/>
</dbReference>
<dbReference type="PANTHER" id="PTHR32305">
    <property type="match status" value="1"/>
</dbReference>
<dbReference type="SUPFAM" id="SSF53474">
    <property type="entry name" value="alpha/beta-Hydrolases"/>
    <property type="match status" value="1"/>
</dbReference>
<dbReference type="RefSeq" id="WP_109062358.1">
    <property type="nucleotide sequence ID" value="NZ_QETA01000005.1"/>
</dbReference>
<dbReference type="EMBL" id="QETA01000005">
    <property type="protein sequence ID" value="PWF22118.1"/>
    <property type="molecule type" value="Genomic_DNA"/>
</dbReference>
<dbReference type="PANTHER" id="PTHR32305:SF15">
    <property type="entry name" value="PROTEIN RHSA-RELATED"/>
    <property type="match status" value="1"/>
</dbReference>
<keyword evidence="2" id="KW-0732">Signal</keyword>
<feature type="domain" description="DUF6531" evidence="4">
    <location>
        <begin position="65"/>
        <end position="138"/>
    </location>
</feature>
<dbReference type="Pfam" id="PF09994">
    <property type="entry name" value="T6SS_Tle1-like_cat"/>
    <property type="match status" value="1"/>
</dbReference>
<accession>A0A2V1JV99</accession>
<sequence length="1257" mass="139208">MATCFPARFLLHCVHALSAISIQASAQTSSPPFQCAPSRLGHPCQPNSQSVLQNDHEPTLNLGAGNPIHLATGNKHQQETDMPRQPGPLGLELIRYYNSSDPRSSPLGRSWRLSYDTRLYGIPHRPQIVQADGSRIEFASLTQDRPTCLALQAGQGHLEQTATEWRWHWTDGHILSFNLDGYLVRIEQGENRLEIQRHAAAGPLQHTIARVSDPAGRRLTFNYEITPHGVRLAQVDTPHGPWRYQHDTPGAHLRLTGLQRPDGMTRTYQHEASGNLEQVPYLLTGITIGKDHQSLRIGTWHYDATGRANAFERPGDPASRIELQYLQPNAPHHTDQTLQTIVTSHRGRTRFEIGVTPAGYRLRNAQGPGCPGCPAPIGSIGYDAQNRIDHIADLSLQRNAAGAITGLSGTLPGWPGLDIRYAPDGRLLGWQSDVTGLESWQRSADARMLLRRFANGDEWRYRYDHAQRLTGFDVRQAGGTWTTTRLDWHHDGYPARLQHPHETTSWQITRQNAGSRIEQRISRPALLPGVAPLSYREHYEHDTEGRLLRHALPEGGQLLYTWSEQGRLASIDWLDRDGHLRRVLDSSPQVPGYRHGNGWHTLGDTAQGQLRTLISSPPSGNPASPLIQHLRQDRHGRLSAEWLQTAQAQTTARMYGHDAQGRIGLIISASAPGHAAAERRYVAWGQAENALATTSATSAEPILRDASGLPTRIGNRQLEYSAQRRLTRVMVDSLPAGKPASLLGEYLHNASGVRIFKRAEGQDSHYLYHGHRLSAVARPATQGEADSGRLSRTWKVVQRYVYAQGIPIALIDYGKEATDLHFIHNDAIGMPLMISDAQARPVWHIRPDALGHAARPDTTLAHAFPLRQPGQVFDPETGWHDNYLRTYDPTAGHYLEPDPIGPIPGNSAFGYAGQRFRSHADPLGLLLFAFDGTRNAPSTRTNVWLMSQLYQDGSTFYIPGPGQPGKADYDALAASSAHAIIDRQWTRLLQTLHARQSTHDYTAIDLVGFSRGAALARHFANRIAEHTQQGRFQAYDPALGQISLCVDLRFMGLFDSVAQMGLNGARNAEFDFSISPAWQWVAHAVALHEQRALFPLTGLRGPGEVGANLVEAGFLGAHGDIGGGYLDTSTRIAQQGDLSDVALNWMLWQARASGLALAATPWAHRQVEDPTLHDERLPYLRQGDRRMDAPNTAWLNAQAQHEQLGARARDALETFIQRVPEWQSAGGNDVGSVNMEEYGRWLEETQGFKMASPTGSL</sequence>
<dbReference type="InterPro" id="IPR006530">
    <property type="entry name" value="YD"/>
</dbReference>
<feature type="signal peptide" evidence="2">
    <location>
        <begin position="1"/>
        <end position="26"/>
    </location>
</feature>
<name>A0A2V1JV99_9BURK</name>
<dbReference type="InterPro" id="IPR029058">
    <property type="entry name" value="AB_hydrolase_fold"/>
</dbReference>
<dbReference type="NCBIfam" id="TIGR01643">
    <property type="entry name" value="YD_repeat_2x"/>
    <property type="match status" value="1"/>
</dbReference>
<proteinExistence type="predicted"/>
<dbReference type="Proteomes" id="UP000245212">
    <property type="component" value="Unassembled WGS sequence"/>
</dbReference>
<feature type="chain" id="PRO_5016019965" description="DUF2235 domain-containing protein" evidence="2">
    <location>
        <begin position="27"/>
        <end position="1257"/>
    </location>
</feature>
<dbReference type="InterPro" id="IPR022385">
    <property type="entry name" value="Rhs_assc_core"/>
</dbReference>
<feature type="region of interest" description="Disordered" evidence="1">
    <location>
        <begin position="31"/>
        <end position="87"/>
    </location>
</feature>
<evidence type="ECO:0000256" key="1">
    <source>
        <dbReference type="SAM" id="MobiDB-lite"/>
    </source>
</evidence>
<organism evidence="5 6">
    <name type="scientific">Corticimicrobacter populi</name>
    <dbReference type="NCBI Taxonomy" id="2175229"/>
    <lineage>
        <taxon>Bacteria</taxon>
        <taxon>Pseudomonadati</taxon>
        <taxon>Pseudomonadota</taxon>
        <taxon>Betaproteobacteria</taxon>
        <taxon>Burkholderiales</taxon>
        <taxon>Alcaligenaceae</taxon>
        <taxon>Corticimicrobacter</taxon>
    </lineage>
</organism>
<protein>
    <recommendedName>
        <fullName evidence="7">DUF2235 domain-containing protein</fullName>
    </recommendedName>
</protein>
<dbReference type="InterPro" id="IPR045351">
    <property type="entry name" value="DUF6531"/>
</dbReference>
<dbReference type="InterPro" id="IPR050708">
    <property type="entry name" value="T6SS_VgrG/RHS"/>
</dbReference>
<evidence type="ECO:0000313" key="5">
    <source>
        <dbReference type="EMBL" id="PWF22118.1"/>
    </source>
</evidence>
<evidence type="ECO:0000259" key="4">
    <source>
        <dbReference type="Pfam" id="PF20148"/>
    </source>
</evidence>
<dbReference type="NCBIfam" id="TIGR03696">
    <property type="entry name" value="Rhs_assc_core"/>
    <property type="match status" value="1"/>
</dbReference>
<keyword evidence="6" id="KW-1185">Reference proteome</keyword>
<comment type="caution">
    <text evidence="5">The sequence shown here is derived from an EMBL/GenBank/DDBJ whole genome shotgun (WGS) entry which is preliminary data.</text>
</comment>
<reference evidence="6" key="1">
    <citation type="submission" date="2018-05" db="EMBL/GenBank/DDBJ databases">
        <authorList>
            <person name="Li Y."/>
        </authorList>
    </citation>
    <scope>NUCLEOTIDE SEQUENCE [LARGE SCALE GENOMIC DNA]</scope>
    <source>
        <strain evidence="6">3d-2-2</strain>
    </source>
</reference>
<dbReference type="Pfam" id="PF20148">
    <property type="entry name" value="DUF6531"/>
    <property type="match status" value="1"/>
</dbReference>
<evidence type="ECO:0000256" key="2">
    <source>
        <dbReference type="SAM" id="SignalP"/>
    </source>
</evidence>